<accession>A0A9Q6Z898</accession>
<dbReference type="RefSeq" id="WP_002991639.1">
    <property type="nucleotide sequence ID" value="NZ_CP068108.1"/>
</dbReference>
<evidence type="ECO:0000313" key="2">
    <source>
        <dbReference type="Proteomes" id="UP000596202"/>
    </source>
</evidence>
<dbReference type="Proteomes" id="UP000596202">
    <property type="component" value="Chromosome"/>
</dbReference>
<dbReference type="EMBL" id="CP068108">
    <property type="protein sequence ID" value="QQU01227.1"/>
    <property type="molecule type" value="Genomic_DNA"/>
</dbReference>
<evidence type="ECO:0000313" key="1">
    <source>
        <dbReference type="EMBL" id="QQU01227.1"/>
    </source>
</evidence>
<reference evidence="1 2" key="1">
    <citation type="submission" date="2021-01" db="EMBL/GenBank/DDBJ databases">
        <title>FDA dAtabase for Regulatory Grade micrObial Sequences (FDA-ARGOS): Supporting development and validation of Infectious Disease Dx tests.</title>
        <authorList>
            <person name="Sproer C."/>
            <person name="Gronow S."/>
            <person name="Severitt S."/>
            <person name="Schroder I."/>
            <person name="Tallon L."/>
            <person name="Sadzewicz L."/>
            <person name="Zhao X."/>
            <person name="Boylan J."/>
            <person name="Ott S."/>
            <person name="Bowen H."/>
            <person name="Vavikolanu K."/>
            <person name="Mehta A."/>
            <person name="Aluvathingal J."/>
            <person name="Nadendla S."/>
            <person name="Lowell S."/>
            <person name="Myers T."/>
            <person name="Yan Y."/>
            <person name="Sichtig H."/>
        </authorList>
    </citation>
    <scope>NUCLEOTIDE SEQUENCE [LARGE SCALE GENOMIC DNA]</scope>
    <source>
        <strain evidence="1 2">FDAARGOS_1131</strain>
    </source>
</reference>
<proteinExistence type="predicted"/>
<protein>
    <submittedName>
        <fullName evidence="1">Uncharacterized protein</fullName>
    </submittedName>
</protein>
<dbReference type="GeneID" id="93527119"/>
<sequence length="209" mass="24994">MATLKAQVFDLEFSYYDLNNCDEIEYSLAILFNGKPLFNPSILAKANYAIIEDKFKITDCYEEDWLHLFFHNILKTKKGSSYETMEVPTWKFQAITWEEKKEEKQKSQINKTVKVLNENGEIVDLPYNEFNSMFPSLFEEDIEFIITLPHEIFDISEYSTLKLSFQTNFFNLVEFLEEFQKEMDDFYERHRDRIKYLGEGAYRSKADFD</sequence>
<gene>
    <name evidence="1" type="ORF">I6I88_05605</name>
</gene>
<name>A0A9Q6Z898_MYROD</name>
<dbReference type="OrthoDB" id="9961546at2"/>
<dbReference type="AlphaFoldDB" id="A0A9Q6Z898"/>
<organism evidence="1 2">
    <name type="scientific">Myroides odoratus</name>
    <name type="common">Flavobacterium odoratum</name>
    <dbReference type="NCBI Taxonomy" id="256"/>
    <lineage>
        <taxon>Bacteria</taxon>
        <taxon>Pseudomonadati</taxon>
        <taxon>Bacteroidota</taxon>
        <taxon>Flavobacteriia</taxon>
        <taxon>Flavobacteriales</taxon>
        <taxon>Flavobacteriaceae</taxon>
        <taxon>Myroides</taxon>
    </lineage>
</organism>